<evidence type="ECO:0000256" key="1">
    <source>
        <dbReference type="ARBA" id="ARBA00022980"/>
    </source>
</evidence>
<dbReference type="GO" id="GO:0006412">
    <property type="term" value="P:translation"/>
    <property type="evidence" value="ECO:0007669"/>
    <property type="project" value="InterPro"/>
</dbReference>
<dbReference type="SUPFAM" id="SSF54565">
    <property type="entry name" value="Ribosomal protein S16"/>
    <property type="match status" value="1"/>
</dbReference>
<dbReference type="GO" id="GO:0003735">
    <property type="term" value="F:structural constituent of ribosome"/>
    <property type="evidence" value="ECO:0007669"/>
    <property type="project" value="InterPro"/>
</dbReference>
<evidence type="ECO:0000256" key="4">
    <source>
        <dbReference type="SAM" id="MobiDB-lite"/>
    </source>
</evidence>
<dbReference type="HAMAP" id="MF_00385">
    <property type="entry name" value="Ribosomal_bS16"/>
    <property type="match status" value="1"/>
</dbReference>
<gene>
    <name evidence="5" type="ORF">EVA96_02680</name>
</gene>
<evidence type="ECO:0000313" key="5">
    <source>
        <dbReference type="EMBL" id="RZO20585.1"/>
    </source>
</evidence>
<evidence type="ECO:0000256" key="2">
    <source>
        <dbReference type="ARBA" id="ARBA00023274"/>
    </source>
</evidence>
<accession>A0A520MH83</accession>
<dbReference type="InterPro" id="IPR020592">
    <property type="entry name" value="Ribosomal_bS16_CS"/>
</dbReference>
<dbReference type="PANTHER" id="PTHR12919">
    <property type="entry name" value="30S RIBOSOMAL PROTEIN S16"/>
    <property type="match status" value="1"/>
</dbReference>
<dbReference type="InterPro" id="IPR023803">
    <property type="entry name" value="Ribosomal_bS16_dom_sf"/>
</dbReference>
<feature type="region of interest" description="Disordered" evidence="4">
    <location>
        <begin position="85"/>
        <end position="104"/>
    </location>
</feature>
<dbReference type="EMBL" id="SHBI01000016">
    <property type="protein sequence ID" value="RZO20585.1"/>
    <property type="molecule type" value="Genomic_DNA"/>
</dbReference>
<dbReference type="PROSITE" id="PS00732">
    <property type="entry name" value="RIBOSOMAL_S16"/>
    <property type="match status" value="1"/>
</dbReference>
<dbReference type="Gene3D" id="3.30.1320.10">
    <property type="match status" value="1"/>
</dbReference>
<comment type="caution">
    <text evidence="5">The sequence shown here is derived from an EMBL/GenBank/DDBJ whole genome shotgun (WGS) entry which is preliminary data.</text>
</comment>
<dbReference type="PANTHER" id="PTHR12919:SF20">
    <property type="entry name" value="SMALL RIBOSOMAL SUBUNIT PROTEIN BS16M"/>
    <property type="match status" value="1"/>
</dbReference>
<evidence type="ECO:0000313" key="6">
    <source>
        <dbReference type="Proteomes" id="UP000315782"/>
    </source>
</evidence>
<keyword evidence="1 5" id="KW-0689">Ribosomal protein</keyword>
<dbReference type="AlphaFoldDB" id="A0A520MH83"/>
<dbReference type="GO" id="GO:0005737">
    <property type="term" value="C:cytoplasm"/>
    <property type="evidence" value="ECO:0007669"/>
    <property type="project" value="UniProtKB-ARBA"/>
</dbReference>
<sequence>MVIIRLARSGAKKNPYYFVTVADERRPRDGKFIERLGFFNPSASGQEERLRIDLDKLNDWIGKGAQVSERVQSLVKEANLSPEELKAKMDAKKAKSDAKKAALE</sequence>
<name>A0A520MH83_9GAMM</name>
<dbReference type="Pfam" id="PF00886">
    <property type="entry name" value="Ribosomal_S16"/>
    <property type="match status" value="1"/>
</dbReference>
<dbReference type="Proteomes" id="UP000315782">
    <property type="component" value="Unassembled WGS sequence"/>
</dbReference>
<organism evidence="5 6">
    <name type="scientific">SAR86 cluster bacterium</name>
    <dbReference type="NCBI Taxonomy" id="2030880"/>
    <lineage>
        <taxon>Bacteria</taxon>
        <taxon>Pseudomonadati</taxon>
        <taxon>Pseudomonadota</taxon>
        <taxon>Gammaproteobacteria</taxon>
        <taxon>SAR86 cluster</taxon>
    </lineage>
</organism>
<reference evidence="5 6" key="1">
    <citation type="submission" date="2019-02" db="EMBL/GenBank/DDBJ databases">
        <title>Prokaryotic population dynamics and viral predation in marine succession experiment using metagenomics: the confinement effect.</title>
        <authorList>
            <person name="Haro-Moreno J.M."/>
            <person name="Rodriguez-Valera F."/>
            <person name="Lopez-Perez M."/>
        </authorList>
    </citation>
    <scope>NUCLEOTIDE SEQUENCE [LARGE SCALE GENOMIC DNA]</scope>
    <source>
        <strain evidence="5">MED-G163</strain>
    </source>
</reference>
<dbReference type="InterPro" id="IPR000307">
    <property type="entry name" value="Ribosomal_bS16"/>
</dbReference>
<dbReference type="GO" id="GO:0015935">
    <property type="term" value="C:small ribosomal subunit"/>
    <property type="evidence" value="ECO:0007669"/>
    <property type="project" value="TreeGrafter"/>
</dbReference>
<dbReference type="NCBIfam" id="TIGR00002">
    <property type="entry name" value="S16"/>
    <property type="match status" value="1"/>
</dbReference>
<protein>
    <recommendedName>
        <fullName evidence="3">30S ribosomal protein S16</fullName>
    </recommendedName>
</protein>
<proteinExistence type="inferred from homology"/>
<feature type="non-terminal residue" evidence="5">
    <location>
        <position position="104"/>
    </location>
</feature>
<evidence type="ECO:0000256" key="3">
    <source>
        <dbReference type="ARBA" id="ARBA00035310"/>
    </source>
</evidence>
<keyword evidence="2" id="KW-0687">Ribonucleoprotein</keyword>